<dbReference type="AlphaFoldDB" id="A0A2M7G8U3"/>
<evidence type="ECO:0000313" key="2">
    <source>
        <dbReference type="Proteomes" id="UP000231019"/>
    </source>
</evidence>
<accession>A0A2M7G8U3</accession>
<name>A0A2M7G8U3_9BACT</name>
<reference evidence="1 2" key="1">
    <citation type="submission" date="2017-09" db="EMBL/GenBank/DDBJ databases">
        <title>Depth-based differentiation of microbial function through sediment-hosted aquifers and enrichment of novel symbionts in the deep terrestrial subsurface.</title>
        <authorList>
            <person name="Probst A.J."/>
            <person name="Ladd B."/>
            <person name="Jarett J.K."/>
            <person name="Geller-Mcgrath D.E."/>
            <person name="Sieber C.M."/>
            <person name="Emerson J.B."/>
            <person name="Anantharaman K."/>
            <person name="Thomas B.C."/>
            <person name="Malmstrom R."/>
            <person name="Stieglmeier M."/>
            <person name="Klingl A."/>
            <person name="Woyke T."/>
            <person name="Ryan C.M."/>
            <person name="Banfield J.F."/>
        </authorList>
    </citation>
    <scope>NUCLEOTIDE SEQUENCE [LARGE SCALE GENOMIC DNA]</scope>
    <source>
        <strain evidence="1">CG17_big_fil_post_rev_8_21_14_2_50_48_46</strain>
    </source>
</reference>
<proteinExistence type="predicted"/>
<dbReference type="Proteomes" id="UP000231019">
    <property type="component" value="Unassembled WGS sequence"/>
</dbReference>
<gene>
    <name evidence="1" type="ORF">COW36_04275</name>
</gene>
<protein>
    <submittedName>
        <fullName evidence="1">Uncharacterized protein</fullName>
    </submittedName>
</protein>
<sequence>MLTGDCQIILNRGTRADGNTHAVQILNANSFQASPMTEPREVLDKTGNTTTLYFTAEDASFYDQFYRTKKSEHETHAR</sequence>
<evidence type="ECO:0000313" key="1">
    <source>
        <dbReference type="EMBL" id="PIW18515.1"/>
    </source>
</evidence>
<organism evidence="1 2">
    <name type="scientific">bacterium (Candidatus Blackallbacteria) CG17_big_fil_post_rev_8_21_14_2_50_48_46</name>
    <dbReference type="NCBI Taxonomy" id="2014261"/>
    <lineage>
        <taxon>Bacteria</taxon>
        <taxon>Candidatus Blackallbacteria</taxon>
    </lineage>
</organism>
<comment type="caution">
    <text evidence="1">The sequence shown here is derived from an EMBL/GenBank/DDBJ whole genome shotgun (WGS) entry which is preliminary data.</text>
</comment>
<dbReference type="EMBL" id="PFFQ01000012">
    <property type="protein sequence ID" value="PIW18515.1"/>
    <property type="molecule type" value="Genomic_DNA"/>
</dbReference>